<evidence type="ECO:0000259" key="1">
    <source>
        <dbReference type="Pfam" id="PF12697"/>
    </source>
</evidence>
<keyword evidence="2" id="KW-0378">Hydrolase</keyword>
<dbReference type="Pfam" id="PF12697">
    <property type="entry name" value="Abhydrolase_6"/>
    <property type="match status" value="1"/>
</dbReference>
<reference evidence="2 3" key="1">
    <citation type="submission" date="2015-01" db="EMBL/GenBank/DDBJ databases">
        <title>Vibrio sp. C5 JCM 19232 whole genome shotgun sequence.</title>
        <authorList>
            <person name="Sawabe T."/>
            <person name="Meirelles P."/>
            <person name="Feng G."/>
            <person name="Sayaka M."/>
            <person name="Hattori M."/>
            <person name="Ohkuma M."/>
        </authorList>
    </citation>
    <scope>NUCLEOTIDE SEQUENCE [LARGE SCALE GENOMIC DNA]</scope>
    <source>
        <strain evidence="2 3">JCM19232</strain>
    </source>
</reference>
<dbReference type="InterPro" id="IPR029058">
    <property type="entry name" value="AB_hydrolase_fold"/>
</dbReference>
<dbReference type="Gene3D" id="3.40.50.1820">
    <property type="entry name" value="alpha/beta hydrolase"/>
    <property type="match status" value="1"/>
</dbReference>
<dbReference type="AlphaFoldDB" id="A0A0B8PA54"/>
<accession>A0A0B8PA54</accession>
<dbReference type="Proteomes" id="UP000031670">
    <property type="component" value="Unassembled WGS sequence"/>
</dbReference>
<name>A0A0B8PA54_9VIBR</name>
<sequence length="293" mass="32042">MSDKIYFNTSKKFNLRRSLVNMTTRVHHKVAPRHARKMARKLLLTPVRSQGKNTMPKGMLVGSISSDHGELKTYRLGTGPVWVLNHGWSGSANQFFPLMEYIASKGFTALGYDQPAHGSSGGAYGHIPAFVAGLEAILDSEPEVAGIVAHSMGTASTIECKHAKAQSVPLLLIAPVLDYLENLFGSVRRSGYSMKLFEEVVQEVSSEYHYPIHTIDPYGKLKLRPQPTIIVHDEGDKFTKFSVSEKAASEMERVELVATTGLGHGRIMKSAPVQQSFDALVESAGVTVSSRGE</sequence>
<gene>
    <name evidence="2" type="ORF">JCM19232_1423</name>
</gene>
<proteinExistence type="predicted"/>
<protein>
    <submittedName>
        <fullName evidence="2">Hydrolase or acyltransferase</fullName>
    </submittedName>
</protein>
<dbReference type="EMBL" id="BBSA01000008">
    <property type="protein sequence ID" value="GAM63276.1"/>
    <property type="molecule type" value="Genomic_DNA"/>
</dbReference>
<evidence type="ECO:0000313" key="3">
    <source>
        <dbReference type="Proteomes" id="UP000031670"/>
    </source>
</evidence>
<organism evidence="2 3">
    <name type="scientific">Vibrio ishigakensis</name>
    <dbReference type="NCBI Taxonomy" id="1481914"/>
    <lineage>
        <taxon>Bacteria</taxon>
        <taxon>Pseudomonadati</taxon>
        <taxon>Pseudomonadota</taxon>
        <taxon>Gammaproteobacteria</taxon>
        <taxon>Vibrionales</taxon>
        <taxon>Vibrionaceae</taxon>
        <taxon>Vibrio</taxon>
    </lineage>
</organism>
<dbReference type="SUPFAM" id="SSF53474">
    <property type="entry name" value="alpha/beta-Hydrolases"/>
    <property type="match status" value="1"/>
</dbReference>
<dbReference type="InterPro" id="IPR000073">
    <property type="entry name" value="AB_hydrolase_1"/>
</dbReference>
<comment type="caution">
    <text evidence="2">The sequence shown here is derived from an EMBL/GenBank/DDBJ whole genome shotgun (WGS) entry which is preliminary data.</text>
</comment>
<evidence type="ECO:0000313" key="2">
    <source>
        <dbReference type="EMBL" id="GAM63276.1"/>
    </source>
</evidence>
<keyword evidence="2" id="KW-0012">Acyltransferase</keyword>
<keyword evidence="2" id="KW-0808">Transferase</keyword>
<dbReference type="GO" id="GO:0016787">
    <property type="term" value="F:hydrolase activity"/>
    <property type="evidence" value="ECO:0007669"/>
    <property type="project" value="UniProtKB-KW"/>
</dbReference>
<dbReference type="GO" id="GO:0016746">
    <property type="term" value="F:acyltransferase activity"/>
    <property type="evidence" value="ECO:0007669"/>
    <property type="project" value="UniProtKB-KW"/>
</dbReference>
<feature type="domain" description="AB hydrolase-1" evidence="1">
    <location>
        <begin position="86"/>
        <end position="274"/>
    </location>
</feature>
<reference evidence="2 3" key="2">
    <citation type="submission" date="2015-01" db="EMBL/GenBank/DDBJ databases">
        <authorList>
            <consortium name="NBRP consortium"/>
            <person name="Sawabe T."/>
            <person name="Meirelles P."/>
            <person name="Feng G."/>
            <person name="Sayaka M."/>
            <person name="Hattori M."/>
            <person name="Ohkuma M."/>
        </authorList>
    </citation>
    <scope>NUCLEOTIDE SEQUENCE [LARGE SCALE GENOMIC DNA]</scope>
    <source>
        <strain evidence="2 3">JCM19232</strain>
    </source>
</reference>